<accession>A0A0S4X1T2</accession>
<reference evidence="1" key="1">
    <citation type="submission" date="2015-10" db="EMBL/GenBank/DDBJ databases">
        <authorList>
            <person name="Gilbert D.G."/>
        </authorList>
    </citation>
    <scope>NUCLEOTIDE SEQUENCE</scope>
    <source>
        <strain evidence="1">Phyl III-seqv23</strain>
    </source>
</reference>
<proteinExistence type="predicted"/>
<evidence type="ECO:0000313" key="1">
    <source>
        <dbReference type="EMBL" id="CUV57845.1"/>
    </source>
</evidence>
<sequence>MPFDAALAQRMSDRAVKVICATDAGELLPRSFSDPTHFECRMCAWQDRCWRAHA</sequence>
<name>A0A0S4X1T2_RALSL</name>
<protein>
    <submittedName>
        <fullName evidence="1">Conserved hypothethical protein</fullName>
    </submittedName>
</protein>
<dbReference type="EMBL" id="LN899820">
    <property type="protein sequence ID" value="CUV57845.1"/>
    <property type="molecule type" value="Genomic_DNA"/>
</dbReference>
<dbReference type="AlphaFoldDB" id="A0A0S4X1T2"/>
<organism evidence="1">
    <name type="scientific">Ralstonia solanacearum</name>
    <name type="common">Pseudomonas solanacearum</name>
    <dbReference type="NCBI Taxonomy" id="305"/>
    <lineage>
        <taxon>Bacteria</taxon>
        <taxon>Pseudomonadati</taxon>
        <taxon>Pseudomonadota</taxon>
        <taxon>Betaproteobacteria</taxon>
        <taxon>Burkholderiales</taxon>
        <taxon>Burkholderiaceae</taxon>
        <taxon>Ralstonia</taxon>
        <taxon>Ralstonia solanacearum species complex</taxon>
    </lineage>
</organism>
<gene>
    <name evidence="1" type="ORF">RUN215_v1_1520009</name>
</gene>